<evidence type="ECO:0000313" key="3">
    <source>
        <dbReference type="Proteomes" id="UP001379533"/>
    </source>
</evidence>
<reference evidence="2 3" key="1">
    <citation type="submission" date="2021-12" db="EMBL/GenBank/DDBJ databases">
        <title>Discovery of the Pendulisporaceae a myxobacterial family with distinct sporulation behavior and unique specialized metabolism.</title>
        <authorList>
            <person name="Garcia R."/>
            <person name="Popoff A."/>
            <person name="Bader C.D."/>
            <person name="Loehr J."/>
            <person name="Walesch S."/>
            <person name="Walt C."/>
            <person name="Boldt J."/>
            <person name="Bunk B."/>
            <person name="Haeckl F.J.F.P.J."/>
            <person name="Gunesch A.P."/>
            <person name="Birkelbach J."/>
            <person name="Nuebel U."/>
            <person name="Pietschmann T."/>
            <person name="Bach T."/>
            <person name="Mueller R."/>
        </authorList>
    </citation>
    <scope>NUCLEOTIDE SEQUENCE [LARGE SCALE GENOMIC DNA]</scope>
    <source>
        <strain evidence="2 3">MSr12523</strain>
    </source>
</reference>
<dbReference type="RefSeq" id="WP_394844788.1">
    <property type="nucleotide sequence ID" value="NZ_CP089982.1"/>
</dbReference>
<proteinExistence type="predicted"/>
<gene>
    <name evidence="2" type="ORF">LZC95_48050</name>
</gene>
<protein>
    <submittedName>
        <fullName evidence="2">Alpha/beta fold hydrolase</fullName>
    </submittedName>
</protein>
<feature type="signal peptide" evidence="1">
    <location>
        <begin position="1"/>
        <end position="26"/>
    </location>
</feature>
<evidence type="ECO:0000313" key="2">
    <source>
        <dbReference type="EMBL" id="WXA94186.1"/>
    </source>
</evidence>
<keyword evidence="2" id="KW-0378">Hydrolase</keyword>
<dbReference type="EMBL" id="CP089982">
    <property type="protein sequence ID" value="WXA94186.1"/>
    <property type="molecule type" value="Genomic_DNA"/>
</dbReference>
<keyword evidence="3" id="KW-1185">Reference proteome</keyword>
<dbReference type="SUPFAM" id="SSF53474">
    <property type="entry name" value="alpha/beta-Hydrolases"/>
    <property type="match status" value="1"/>
</dbReference>
<dbReference type="GO" id="GO:0016787">
    <property type="term" value="F:hydrolase activity"/>
    <property type="evidence" value="ECO:0007669"/>
    <property type="project" value="UniProtKB-KW"/>
</dbReference>
<evidence type="ECO:0000256" key="1">
    <source>
        <dbReference type="SAM" id="SignalP"/>
    </source>
</evidence>
<accession>A0ABZ2K671</accession>
<organism evidence="2 3">
    <name type="scientific">Pendulispora brunnea</name>
    <dbReference type="NCBI Taxonomy" id="2905690"/>
    <lineage>
        <taxon>Bacteria</taxon>
        <taxon>Pseudomonadati</taxon>
        <taxon>Myxococcota</taxon>
        <taxon>Myxococcia</taxon>
        <taxon>Myxococcales</taxon>
        <taxon>Sorangiineae</taxon>
        <taxon>Pendulisporaceae</taxon>
        <taxon>Pendulispora</taxon>
    </lineage>
</organism>
<feature type="chain" id="PRO_5045073749" evidence="1">
    <location>
        <begin position="27"/>
        <end position="404"/>
    </location>
</feature>
<name>A0ABZ2K671_9BACT</name>
<keyword evidence="1" id="KW-0732">Signal</keyword>
<dbReference type="Proteomes" id="UP001379533">
    <property type="component" value="Chromosome"/>
</dbReference>
<dbReference type="Gene3D" id="3.40.50.1820">
    <property type="entry name" value="alpha/beta hydrolase"/>
    <property type="match status" value="1"/>
</dbReference>
<dbReference type="InterPro" id="IPR029058">
    <property type="entry name" value="AB_hydrolase_fold"/>
</dbReference>
<dbReference type="Pfam" id="PF02089">
    <property type="entry name" value="Palm_thioest"/>
    <property type="match status" value="1"/>
</dbReference>
<sequence>MRLAKSVITFGSVLLLALTAATPAQADPLVDGSSDLFKRCKLTNEKPYPVVLVHGQGGNYGGLTAISERLTREGYCVCGMNYGPINLAGGGGYGQDHIWNSADQISEYIDAALDYTKAKKVDVVGHSAGTGVLDDYVLKKGGASKVHAFVSFGGLHHPYGHLGVPRFFDSDVYLPNLLAFGRQFYPGLTVKQVVDTLVSTFNLDRTLAGTLQSPFVEDLFDANYWNDLHGGPSEPPGTFLRFATNGRSLRTNDASPGICYTNIVGVGDFLVGGSTGWQDESSSTENFLLTSNVTANMHNDMLGNEEALSKMVQGLQKDCGGGNGLRTQGARGSLHLASDQAAPSEAAAQKEFGDAFLEALERDHGLKAEEQGGCTVSRRSSEVPISGLVLLGALMAFRRRRIAS</sequence>